<protein>
    <recommendedName>
        <fullName evidence="7">Flagellar biosynthesis protein FlhA</fullName>
    </recommendedName>
</protein>
<dbReference type="Gene3D" id="3.40.50.12790">
    <property type="entry name" value="FHIPEP family, domain 4"/>
    <property type="match status" value="1"/>
</dbReference>
<evidence type="ECO:0000256" key="7">
    <source>
        <dbReference type="RuleBase" id="RU364093"/>
    </source>
</evidence>
<dbReference type="PANTHER" id="PTHR30161">
    <property type="entry name" value="FLAGELLAR EXPORT PROTEIN, MEMBRANE FLHA SUBUNIT-RELATED"/>
    <property type="match status" value="1"/>
</dbReference>
<dbReference type="GO" id="GO:0044780">
    <property type="term" value="P:bacterial-type flagellum assembly"/>
    <property type="evidence" value="ECO:0007669"/>
    <property type="project" value="InterPro"/>
</dbReference>
<dbReference type="InterPro" id="IPR042194">
    <property type="entry name" value="FHIPEP_1"/>
</dbReference>
<keyword evidence="8" id="KW-0969">Cilium</keyword>
<dbReference type="Proteomes" id="UP000010799">
    <property type="component" value="Chromosome"/>
</dbReference>
<reference evidence="8 9" key="1">
    <citation type="journal article" date="2012" name="Stand. Genomic Sci.">
        <title>Complete genome sequence of Liberibacter crescens BT-1.</title>
        <authorList>
            <person name="Leonard M.T."/>
            <person name="Fagen J.R."/>
            <person name="Davis-Richardson A.G."/>
            <person name="Davis M.J."/>
            <person name="Triplett E.W."/>
        </authorList>
    </citation>
    <scope>NUCLEOTIDE SEQUENCE [LARGE SCALE GENOMIC DNA]</scope>
    <source>
        <strain evidence="8 9">BT-1</strain>
    </source>
</reference>
<comment type="function">
    <text evidence="7">Required for formation of the rod structure of the flagellar apparatus. Together with FliI and FliH, may constitute the export apparatus of flagellin.</text>
</comment>
<dbReference type="InterPro" id="IPR042196">
    <property type="entry name" value="FHIPEP_4"/>
</dbReference>
<dbReference type="PRINTS" id="PR00949">
    <property type="entry name" value="TYPE3IMAPROT"/>
</dbReference>
<dbReference type="InterPro" id="IPR042193">
    <property type="entry name" value="FHIPEP_3"/>
</dbReference>
<keyword evidence="8" id="KW-0966">Cell projection</keyword>
<dbReference type="Pfam" id="PF00771">
    <property type="entry name" value="FHIPEP"/>
    <property type="match status" value="1"/>
</dbReference>
<dbReference type="InterPro" id="IPR006301">
    <property type="entry name" value="FlhA"/>
</dbReference>
<evidence type="ECO:0000313" key="8">
    <source>
        <dbReference type="EMBL" id="AGA64931.1"/>
    </source>
</evidence>
<feature type="transmembrane region" description="Helical" evidence="7">
    <location>
        <begin position="207"/>
        <end position="228"/>
    </location>
</feature>
<dbReference type="Gene3D" id="3.40.30.60">
    <property type="entry name" value="FHIPEP family, domain 1"/>
    <property type="match status" value="1"/>
</dbReference>
<dbReference type="EMBL" id="CP003789">
    <property type="protein sequence ID" value="AGA64931.1"/>
    <property type="molecule type" value="Genomic_DNA"/>
</dbReference>
<dbReference type="Gene3D" id="1.10.8.540">
    <property type="entry name" value="FHIPEP family, domain 3"/>
    <property type="match status" value="1"/>
</dbReference>
<dbReference type="STRING" id="1215343.B488_09390"/>
<comment type="subcellular location">
    <subcellularLocation>
        <location evidence="1 7">Cell membrane</location>
        <topology evidence="1 7">Multi-pass membrane protein</topology>
    </subcellularLocation>
</comment>
<feature type="transmembrane region" description="Helical" evidence="7">
    <location>
        <begin position="248"/>
        <end position="265"/>
    </location>
</feature>
<feature type="transmembrane region" description="Helical" evidence="7">
    <location>
        <begin position="285"/>
        <end position="302"/>
    </location>
</feature>
<dbReference type="PANTHER" id="PTHR30161:SF1">
    <property type="entry name" value="FLAGELLAR BIOSYNTHESIS PROTEIN FLHA-RELATED"/>
    <property type="match status" value="1"/>
</dbReference>
<keyword evidence="3 7" id="KW-1003">Cell membrane</keyword>
<evidence type="ECO:0000313" key="9">
    <source>
        <dbReference type="Proteomes" id="UP000010799"/>
    </source>
</evidence>
<proteinExistence type="inferred from homology"/>
<comment type="similarity">
    <text evidence="2 7">Belongs to the FHIPEP (flagella/HR/invasion proteins export pore) family.</text>
</comment>
<dbReference type="PATRIC" id="fig|1215343.11.peg.966"/>
<evidence type="ECO:0000256" key="4">
    <source>
        <dbReference type="ARBA" id="ARBA00022692"/>
    </source>
</evidence>
<feature type="transmembrane region" description="Helical" evidence="7">
    <location>
        <begin position="20"/>
        <end position="37"/>
    </location>
</feature>
<evidence type="ECO:0000256" key="2">
    <source>
        <dbReference type="ARBA" id="ARBA00008835"/>
    </source>
</evidence>
<keyword evidence="7" id="KW-0653">Protein transport</keyword>
<keyword evidence="4 7" id="KW-0812">Transmembrane</keyword>
<dbReference type="GO" id="GO:0009306">
    <property type="term" value="P:protein secretion"/>
    <property type="evidence" value="ECO:0007669"/>
    <property type="project" value="InterPro"/>
</dbReference>
<dbReference type="HOGENOM" id="CLU_015346_3_0_5"/>
<dbReference type="eggNOG" id="COG1298">
    <property type="taxonomic scope" value="Bacteria"/>
</dbReference>
<feature type="transmembrane region" description="Helical" evidence="7">
    <location>
        <begin position="74"/>
        <end position="94"/>
    </location>
</feature>
<keyword evidence="7" id="KW-1005">Bacterial flagellum biogenesis</keyword>
<dbReference type="PIRSF" id="PIRSF005419">
    <property type="entry name" value="FlhA"/>
    <property type="match status" value="1"/>
</dbReference>
<keyword evidence="9" id="KW-1185">Reference proteome</keyword>
<name>L0EX30_LIBCB</name>
<dbReference type="AlphaFoldDB" id="L0EX30"/>
<gene>
    <name evidence="7" type="primary">flhA</name>
    <name evidence="8" type="ordered locus">B488_09390</name>
</gene>
<evidence type="ECO:0000256" key="6">
    <source>
        <dbReference type="ARBA" id="ARBA00023136"/>
    </source>
</evidence>
<dbReference type="GO" id="GO:0005886">
    <property type="term" value="C:plasma membrane"/>
    <property type="evidence" value="ECO:0007669"/>
    <property type="project" value="UniProtKB-SubCell"/>
</dbReference>
<keyword evidence="8" id="KW-0282">Flagellum</keyword>
<accession>L0EX30</accession>
<organism evidence="8 9">
    <name type="scientific">Liberibacter crescens (strain BT-1)</name>
    <dbReference type="NCBI Taxonomy" id="1215343"/>
    <lineage>
        <taxon>Bacteria</taxon>
        <taxon>Pseudomonadati</taxon>
        <taxon>Pseudomonadota</taxon>
        <taxon>Alphaproteobacteria</taxon>
        <taxon>Hyphomicrobiales</taxon>
        <taxon>Rhizobiaceae</taxon>
        <taxon>Liberibacter</taxon>
    </lineage>
</organism>
<evidence type="ECO:0000256" key="5">
    <source>
        <dbReference type="ARBA" id="ARBA00022989"/>
    </source>
</evidence>
<sequence>MFQSLVSAFLKINKNNQDIVFALGIIFVICILFLPIPSFLIDIGLAFSIALSVLILMVSLWVERPLEFSSFPTVLLLSTIIRLALNIATTRAILSHGNEGYDAVSRVVSGFSFLVMSGDFVIGLVVFMILITINFIVITKGATRIAEVGARFTLDAIPGKQMSIDADLSSGLIDESVAQQRRKELEKESSFFGAMDGASKFVRGDAIAALIITGINILGGILIGYFRHDMPISQAADVFVRLSVGDGLVSQVPALIISLAAGLLVSRTTLSGSTNKAVVDQLSGYPRALIVSAILMGVMAFIPGLPAMPFLILGSLFVLGSWYIPYRIEMNKSSQISKKKERKTQEEDKDSIKSALRVSGIELVFGSMLSTFFLSSQQELLFRVGKMRKKFAQQYGFIIPDIKVTNDISLPEKSYQIRIHGTTVASSNLRIGEILVIVGSGEKPSFPGEEIREPAFNIPAISYLETFSEDIRREGFQPIDNTSVMLTHLSEVIRNNLSQLLSYKDVRMLIDQLDPEYKKLAEEISSSHISYSGIQAVLKALLSERVSIRNLHLILEIIAELMPHVRKTEQIVEHVRIRIAQQLCGDFLDDGVLRILRLGSHWDMVFHQALKRDSKGDVMDFNIDPRSIEEFSDQAKVVIREYIDRGLPFVIVTSPESRTYIRMILERMFPSLPVLSHMEIAKGIEIKILGSIS</sequence>
<evidence type="ECO:0000256" key="1">
    <source>
        <dbReference type="ARBA" id="ARBA00004651"/>
    </source>
</evidence>
<dbReference type="KEGG" id="lcc:B488_09390"/>
<feature type="transmembrane region" description="Helical" evidence="7">
    <location>
        <begin position="43"/>
        <end position="62"/>
    </location>
</feature>
<keyword evidence="7" id="KW-1006">Bacterial flagellum protein export</keyword>
<keyword evidence="5 7" id="KW-1133">Transmembrane helix</keyword>
<feature type="transmembrane region" description="Helical" evidence="7">
    <location>
        <begin position="114"/>
        <end position="137"/>
    </location>
</feature>
<dbReference type="NCBIfam" id="TIGR01398">
    <property type="entry name" value="FlhA"/>
    <property type="match status" value="1"/>
</dbReference>
<keyword evidence="6 7" id="KW-0472">Membrane</keyword>
<dbReference type="InterPro" id="IPR001712">
    <property type="entry name" value="T3SS_FHIPEP"/>
</dbReference>
<keyword evidence="7" id="KW-0813">Transport</keyword>
<evidence type="ECO:0000256" key="3">
    <source>
        <dbReference type="ARBA" id="ARBA00022475"/>
    </source>
</evidence>
<dbReference type="RefSeq" id="WP_015273356.1">
    <property type="nucleotide sequence ID" value="NC_019907.1"/>
</dbReference>